<proteinExistence type="predicted"/>
<comment type="caution">
    <text evidence="3">The sequence shown here is derived from an EMBL/GenBank/DDBJ whole genome shotgun (WGS) entry which is preliminary data.</text>
</comment>
<gene>
    <name evidence="3" type="ORF">ACFF45_13440</name>
</gene>
<keyword evidence="2" id="KW-0812">Transmembrane</keyword>
<feature type="compositionally biased region" description="Basic residues" evidence="1">
    <location>
        <begin position="501"/>
        <end position="510"/>
    </location>
</feature>
<protein>
    <recommendedName>
        <fullName evidence="5">TPM domain-containing protein</fullName>
    </recommendedName>
</protein>
<dbReference type="Proteomes" id="UP001589709">
    <property type="component" value="Unassembled WGS sequence"/>
</dbReference>
<evidence type="ECO:0000256" key="1">
    <source>
        <dbReference type="SAM" id="MobiDB-lite"/>
    </source>
</evidence>
<evidence type="ECO:0008006" key="5">
    <source>
        <dbReference type="Google" id="ProtNLM"/>
    </source>
</evidence>
<dbReference type="RefSeq" id="WP_381345981.1">
    <property type="nucleotide sequence ID" value="NZ_JBHMCY010000021.1"/>
</dbReference>
<accession>A0ABV5N066</accession>
<evidence type="ECO:0000256" key="2">
    <source>
        <dbReference type="SAM" id="Phobius"/>
    </source>
</evidence>
<dbReference type="EMBL" id="JBHMCY010000021">
    <property type="protein sequence ID" value="MFB9463677.1"/>
    <property type="molecule type" value="Genomic_DNA"/>
</dbReference>
<feature type="region of interest" description="Disordered" evidence="1">
    <location>
        <begin position="479"/>
        <end position="510"/>
    </location>
</feature>
<keyword evidence="2" id="KW-0472">Membrane</keyword>
<feature type="compositionally biased region" description="Pro residues" evidence="1">
    <location>
        <begin position="103"/>
        <end position="116"/>
    </location>
</feature>
<keyword evidence="4" id="KW-1185">Reference proteome</keyword>
<keyword evidence="2" id="KW-1133">Transmembrane helix</keyword>
<feature type="transmembrane region" description="Helical" evidence="2">
    <location>
        <begin position="21"/>
        <end position="37"/>
    </location>
</feature>
<feature type="region of interest" description="Disordered" evidence="1">
    <location>
        <begin position="95"/>
        <end position="116"/>
    </location>
</feature>
<evidence type="ECO:0000313" key="4">
    <source>
        <dbReference type="Proteomes" id="UP001589709"/>
    </source>
</evidence>
<evidence type="ECO:0000313" key="3">
    <source>
        <dbReference type="EMBL" id="MFB9463677.1"/>
    </source>
</evidence>
<feature type="transmembrane region" description="Helical" evidence="2">
    <location>
        <begin position="71"/>
        <end position="90"/>
    </location>
</feature>
<reference evidence="3 4" key="1">
    <citation type="submission" date="2024-09" db="EMBL/GenBank/DDBJ databases">
        <authorList>
            <person name="Sun Q."/>
            <person name="Mori K."/>
        </authorList>
    </citation>
    <scope>NUCLEOTIDE SEQUENCE [LARGE SCALE GENOMIC DNA]</scope>
    <source>
        <strain evidence="3 4">JCM 6917</strain>
    </source>
</reference>
<name>A0ABV5N066_9ACTN</name>
<sequence>MTSFPPRGRHRRATSPLSARVVHALIGTVVALLWLVWPELTAAPSGDRPAAAGSAPPAARQEVEQTPTADLVLPLVALVTAAVLAGYGYLRRTRRARDRTAPGPVPSAAPAVPPPGPELDARARSLLVEADEWVRTSREELACAEAVTGPGPVEPFARAVRQAEWELSAAFAMRQRYDDGVPCEASARRQALAGIVGRCAEAGRRLDAVAAGFDAVRGLEQGLGPALEVAEAGFREVAARTPAAEATLAGLARRYGPTAVDLVAGSVEGAKDHLVRTTFRLNQARQSADSGAPDRAAARLRAAEEALGRAAAPVAAVDRLAGELSRARALLPAVLTGAEVEIAAARDRMAAGPVAGDLPVGELRSRLLHADTVLAGVRQALTGGPFDPLDALRRIVRAVRPVAAGRAGVLPVAAELVARSTTAVAAGFVAAHREAVGAEARTRLASAERLLAGDRPGAGPSDDDLLTADALARTALHLARQDTRTPGTPHPPAASFGGPRSRTRRNVLPS</sequence>
<organism evidence="3 4">
    <name type="scientific">Streptomyces cinereospinus</name>
    <dbReference type="NCBI Taxonomy" id="285561"/>
    <lineage>
        <taxon>Bacteria</taxon>
        <taxon>Bacillati</taxon>
        <taxon>Actinomycetota</taxon>
        <taxon>Actinomycetes</taxon>
        <taxon>Kitasatosporales</taxon>
        <taxon>Streptomycetaceae</taxon>
        <taxon>Streptomyces</taxon>
    </lineage>
</organism>